<dbReference type="EMBL" id="JRQD01000002">
    <property type="protein sequence ID" value="KGM07322.1"/>
    <property type="molecule type" value="Genomic_DNA"/>
</dbReference>
<reference evidence="2 3" key="1">
    <citation type="submission" date="2014-09" db="EMBL/GenBank/DDBJ databases">
        <authorList>
            <person name="Grob C."/>
            <person name="Taubert M."/>
            <person name="Howat A.M."/>
            <person name="Burns O.J."/>
            <person name="Dixon J.L."/>
            <person name="Chen Y."/>
            <person name="Murrell J.C."/>
        </authorList>
    </citation>
    <scope>NUCLEOTIDE SEQUENCE [LARGE SCALE GENOMIC DNA]</scope>
    <source>
        <strain evidence="2">L4</strain>
    </source>
</reference>
<evidence type="ECO:0000259" key="1">
    <source>
        <dbReference type="Pfam" id="PF02120"/>
    </source>
</evidence>
<accession>A0A0A0BI25</accession>
<feature type="domain" description="Flagellar hook-length control protein-like C-terminal" evidence="1">
    <location>
        <begin position="478"/>
        <end position="547"/>
    </location>
</feature>
<dbReference type="STRING" id="392484.LP43_0932"/>
<gene>
    <name evidence="2" type="ORF">LP43_0932</name>
</gene>
<proteinExistence type="predicted"/>
<dbReference type="InterPro" id="IPR021136">
    <property type="entry name" value="Flagellar_hook_control-like_C"/>
</dbReference>
<comment type="caution">
    <text evidence="2">The sequence shown here is derived from an EMBL/GenBank/DDBJ whole genome shotgun (WGS) entry which is preliminary data.</text>
</comment>
<dbReference type="InterPro" id="IPR038610">
    <property type="entry name" value="FliK-like_C_sf"/>
</dbReference>
<name>A0A0A0BI25_9GAMM</name>
<dbReference type="Gene3D" id="3.30.750.140">
    <property type="match status" value="1"/>
</dbReference>
<dbReference type="RefSeq" id="WP_036312520.1">
    <property type="nucleotide sequence ID" value="NZ_JRQD01000002.1"/>
</dbReference>
<organism evidence="2 3">
    <name type="scientific">Methylophaga thiooxydans</name>
    <dbReference type="NCBI Taxonomy" id="392484"/>
    <lineage>
        <taxon>Bacteria</taxon>
        <taxon>Pseudomonadati</taxon>
        <taxon>Pseudomonadota</taxon>
        <taxon>Gammaproteobacteria</taxon>
        <taxon>Thiotrichales</taxon>
        <taxon>Piscirickettsiaceae</taxon>
        <taxon>Methylophaga</taxon>
    </lineage>
</organism>
<dbReference type="AlphaFoldDB" id="A0A0A0BI25"/>
<protein>
    <submittedName>
        <fullName evidence="2">Molecular chaperone</fullName>
    </submittedName>
</protein>
<sequence length="569" mass="62702">MQINSSQQNSAEVIRDVPARLLASLADGERVQATVIAKLSGQSVKLQVRDSVLQLVSQQPLQPGQKIELQRTVEAGRAVLAIVPAETTLSAERLASLNPSLKPGQQLAVDVIKLLAQNRLLVSPSLITNNGSVATSTPANTQSSLAQALPRQIEVDISALKQSFKPGDKLAIEVMQTQPLTIKLRSDSPTRAEQIQSYQRRLIPQIDRTATPLATLNKSITEPVLPQAIRQEITRLFQGVTDKTALQQPEAIKQTINNSGVFLESFLKTNPRSVTTGQDFKANLLQLAEVLKQQVQQPALNRLVDSPDIMKKLPIEVQSALKQLATTPQDLRQLPAQVQAALASKGQTPMQLLLGLLSSLRSATSSSETSLAPLSLNTTQNQNLSGVQAFINARDGQISQAQNAVRFVEWQMMRDLLREVESATARIQFNQLSMARESDLPNNVNVWLFDLPVKDKQQLEMLQLRLEQHSPDLTVGEEAIWQVQLNLETQNLGPMQVRISLHKQDIKVVILAEREESANVLSQYLDELNQRLQKLDISISHLSCRQGAISPLTTDIQPSQGEHLLDISV</sequence>
<evidence type="ECO:0000313" key="2">
    <source>
        <dbReference type="EMBL" id="KGM07322.1"/>
    </source>
</evidence>
<dbReference type="Pfam" id="PF02120">
    <property type="entry name" value="Flg_hook"/>
    <property type="match status" value="1"/>
</dbReference>
<evidence type="ECO:0000313" key="3">
    <source>
        <dbReference type="Proteomes" id="UP000029999"/>
    </source>
</evidence>
<dbReference type="Proteomes" id="UP000029999">
    <property type="component" value="Unassembled WGS sequence"/>
</dbReference>